<protein>
    <submittedName>
        <fullName evidence="5">AraC family transcriptional regulator</fullName>
    </submittedName>
</protein>
<keyword evidence="6" id="KW-1185">Reference proteome</keyword>
<evidence type="ECO:0000313" key="5">
    <source>
        <dbReference type="EMBL" id="RXZ62284.1"/>
    </source>
</evidence>
<feature type="domain" description="HTH araC/xylS-type" evidence="4">
    <location>
        <begin position="165"/>
        <end position="260"/>
    </location>
</feature>
<dbReference type="SMART" id="SM00342">
    <property type="entry name" value="HTH_ARAC"/>
    <property type="match status" value="1"/>
</dbReference>
<dbReference type="InterPro" id="IPR009057">
    <property type="entry name" value="Homeodomain-like_sf"/>
</dbReference>
<dbReference type="OrthoDB" id="9776971at2"/>
<keyword evidence="3" id="KW-0804">Transcription</keyword>
<evidence type="ECO:0000256" key="1">
    <source>
        <dbReference type="ARBA" id="ARBA00023015"/>
    </source>
</evidence>
<dbReference type="InterPro" id="IPR018060">
    <property type="entry name" value="HTH_AraC"/>
</dbReference>
<dbReference type="Pfam" id="PF02311">
    <property type="entry name" value="AraC_binding"/>
    <property type="match status" value="1"/>
</dbReference>
<dbReference type="Gene3D" id="1.10.10.60">
    <property type="entry name" value="Homeodomain-like"/>
    <property type="match status" value="2"/>
</dbReference>
<dbReference type="AlphaFoldDB" id="A0A4Q2KCG4"/>
<dbReference type="EMBL" id="SDOZ01000002">
    <property type="protein sequence ID" value="RXZ62284.1"/>
    <property type="molecule type" value="Genomic_DNA"/>
</dbReference>
<dbReference type="Pfam" id="PF12833">
    <property type="entry name" value="HTH_18"/>
    <property type="match status" value="1"/>
</dbReference>
<dbReference type="Proteomes" id="UP000291269">
    <property type="component" value="Unassembled WGS sequence"/>
</dbReference>
<dbReference type="SUPFAM" id="SSF51215">
    <property type="entry name" value="Regulatory protein AraC"/>
    <property type="match status" value="1"/>
</dbReference>
<dbReference type="InterPro" id="IPR037923">
    <property type="entry name" value="HTH-like"/>
</dbReference>
<dbReference type="GO" id="GO:0003700">
    <property type="term" value="F:DNA-binding transcription factor activity"/>
    <property type="evidence" value="ECO:0007669"/>
    <property type="project" value="InterPro"/>
</dbReference>
<dbReference type="PANTHER" id="PTHR43280">
    <property type="entry name" value="ARAC-FAMILY TRANSCRIPTIONAL REGULATOR"/>
    <property type="match status" value="1"/>
</dbReference>
<keyword evidence="2" id="KW-0238">DNA-binding</keyword>
<dbReference type="SUPFAM" id="SSF46689">
    <property type="entry name" value="Homeodomain-like"/>
    <property type="match status" value="2"/>
</dbReference>
<gene>
    <name evidence="5" type="ORF">ESZ91_07780</name>
</gene>
<dbReference type="PANTHER" id="PTHR43280:SF2">
    <property type="entry name" value="HTH-TYPE TRANSCRIPTIONAL REGULATOR EXSA"/>
    <property type="match status" value="1"/>
</dbReference>
<proteinExistence type="predicted"/>
<evidence type="ECO:0000313" key="6">
    <source>
        <dbReference type="Proteomes" id="UP000291269"/>
    </source>
</evidence>
<keyword evidence="1" id="KW-0805">Transcription regulation</keyword>
<evidence type="ECO:0000256" key="3">
    <source>
        <dbReference type="ARBA" id="ARBA00023163"/>
    </source>
</evidence>
<accession>A0A4Q2KCG4</accession>
<sequence>MDKNNSNYELTQDRYPHIYTASGRDQCCTTHFHRKIELLYNMEGVKKVTVNNRDYVLKPHNLCIVDSYSLHYYEPTEGKQSILTLTTACSEHYFQYRRNKTLRGNVVADQTYCRENLLPYFERLLGYEKLDAFSVQANVDMLLSGICAAVGLQESSESLEPESMDSILAYIEQNYHTDLTLTTLADHFGYSKYYFSRIFNNMFHTSINDYLSVIRLEKTFQYLEANKCSITTAAFNNGFNSMPTFYRVLKKNHGVLPAKK</sequence>
<evidence type="ECO:0000256" key="2">
    <source>
        <dbReference type="ARBA" id="ARBA00023125"/>
    </source>
</evidence>
<dbReference type="GO" id="GO:0043565">
    <property type="term" value="F:sequence-specific DNA binding"/>
    <property type="evidence" value="ECO:0007669"/>
    <property type="project" value="InterPro"/>
</dbReference>
<organism evidence="5 6">
    <name type="scientific">Candidatus Borkfalkia ceftriaxoniphila</name>
    <dbReference type="NCBI Taxonomy" id="2508949"/>
    <lineage>
        <taxon>Bacteria</taxon>
        <taxon>Bacillati</taxon>
        <taxon>Bacillota</taxon>
        <taxon>Clostridia</taxon>
        <taxon>Christensenellales</taxon>
        <taxon>Christensenellaceae</taxon>
        <taxon>Candidatus Borkfalkia</taxon>
    </lineage>
</organism>
<name>A0A4Q2KCG4_9FIRM</name>
<dbReference type="RefSeq" id="WP_129225843.1">
    <property type="nucleotide sequence ID" value="NZ_SDOZ01000002.1"/>
</dbReference>
<evidence type="ECO:0000259" key="4">
    <source>
        <dbReference type="PROSITE" id="PS01124"/>
    </source>
</evidence>
<dbReference type="PROSITE" id="PS01124">
    <property type="entry name" value="HTH_ARAC_FAMILY_2"/>
    <property type="match status" value="1"/>
</dbReference>
<dbReference type="InterPro" id="IPR003313">
    <property type="entry name" value="AraC-bd"/>
</dbReference>
<reference evidence="5 6" key="1">
    <citation type="journal article" date="2019" name="Gut">
        <title>Antibiotics-induced monodominance of a novel gut bacterial order.</title>
        <authorList>
            <person name="Hildebrand F."/>
            <person name="Moitinho-Silva L."/>
            <person name="Blasche S."/>
            <person name="Jahn M.T."/>
            <person name="Gossmann T.I."/>
            <person name="Heuerta-Cepas J."/>
            <person name="Hercog R."/>
            <person name="Luetge M."/>
            <person name="Bahram M."/>
            <person name="Pryszlak A."/>
            <person name="Alves R.J."/>
            <person name="Waszak S.M."/>
            <person name="Zhu A."/>
            <person name="Ye L."/>
            <person name="Costea P.I."/>
            <person name="Aalvink S."/>
            <person name="Belzer C."/>
            <person name="Forslund S.K."/>
            <person name="Sunagawa S."/>
            <person name="Hentschel U."/>
            <person name="Merten C."/>
            <person name="Patil K.R."/>
            <person name="Benes V."/>
            <person name="Bork P."/>
        </authorList>
    </citation>
    <scope>NUCLEOTIDE SEQUENCE [LARGE SCALE GENOMIC DNA]</scope>
    <source>
        <strain evidence="5 6">HDS1380</strain>
    </source>
</reference>
<comment type="caution">
    <text evidence="5">The sequence shown here is derived from an EMBL/GenBank/DDBJ whole genome shotgun (WGS) entry which is preliminary data.</text>
</comment>